<dbReference type="PROSITE" id="PS51352">
    <property type="entry name" value="THIOREDOXIN_2"/>
    <property type="match status" value="1"/>
</dbReference>
<gene>
    <name evidence="2" type="ORF">GCM10008101_18890</name>
</gene>
<dbReference type="Pfam" id="PF00578">
    <property type="entry name" value="AhpC-TSA"/>
    <property type="match status" value="1"/>
</dbReference>
<dbReference type="PANTHER" id="PTHR42852:SF17">
    <property type="entry name" value="THIOREDOXIN-LIKE PROTEIN HI_1115"/>
    <property type="match status" value="1"/>
</dbReference>
<dbReference type="PANTHER" id="PTHR42852">
    <property type="entry name" value="THIOL:DISULFIDE INTERCHANGE PROTEIN DSBE"/>
    <property type="match status" value="1"/>
</dbReference>
<comment type="caution">
    <text evidence="2">The sequence shown here is derived from an EMBL/GenBank/DDBJ whole genome shotgun (WGS) entry which is preliminary data.</text>
</comment>
<evidence type="ECO:0000259" key="1">
    <source>
        <dbReference type="PROSITE" id="PS51352"/>
    </source>
</evidence>
<dbReference type="CDD" id="cd02966">
    <property type="entry name" value="TlpA_like_family"/>
    <property type="match status" value="1"/>
</dbReference>
<dbReference type="Gene3D" id="3.40.30.10">
    <property type="entry name" value="Glutaredoxin"/>
    <property type="match status" value="1"/>
</dbReference>
<keyword evidence="3" id="KW-1185">Reference proteome</keyword>
<proteinExistence type="predicted"/>
<dbReference type="InterPro" id="IPR013766">
    <property type="entry name" value="Thioredoxin_domain"/>
</dbReference>
<dbReference type="EMBL" id="BMXY01000002">
    <property type="protein sequence ID" value="GGZ65318.1"/>
    <property type="molecule type" value="Genomic_DNA"/>
</dbReference>
<dbReference type="InterPro" id="IPR050553">
    <property type="entry name" value="Thioredoxin_ResA/DsbE_sf"/>
</dbReference>
<dbReference type="SUPFAM" id="SSF52833">
    <property type="entry name" value="Thioredoxin-like"/>
    <property type="match status" value="1"/>
</dbReference>
<dbReference type="Proteomes" id="UP000643403">
    <property type="component" value="Unassembled WGS sequence"/>
</dbReference>
<evidence type="ECO:0000313" key="2">
    <source>
        <dbReference type="EMBL" id="GGZ65318.1"/>
    </source>
</evidence>
<feature type="domain" description="Thioredoxin" evidence="1">
    <location>
        <begin position="46"/>
        <end position="188"/>
    </location>
</feature>
<name>A0ABQ3C869_9GAMM</name>
<sequence>MVAVAVVAGLLGVAASLAVDRSWLARTRLGQAILQAGPTDAAGPVARVGERLPAIALPTLDGETRHLADLAAGRPLLVNFWASWCRPCLEEMPALDAFARRQGANGVQVVGIALDEADAVRSFLDARPVGYTVLVDSPGPADSSVRLGNARGVLPYSVLVGTDGRILKQWAGPLEPDDLDGWAREARPTRD</sequence>
<evidence type="ECO:0000313" key="3">
    <source>
        <dbReference type="Proteomes" id="UP000643403"/>
    </source>
</evidence>
<reference evidence="3" key="1">
    <citation type="journal article" date="2019" name="Int. J. Syst. Evol. Microbiol.">
        <title>The Global Catalogue of Microorganisms (GCM) 10K type strain sequencing project: providing services to taxonomists for standard genome sequencing and annotation.</title>
        <authorList>
            <consortium name="The Broad Institute Genomics Platform"/>
            <consortium name="The Broad Institute Genome Sequencing Center for Infectious Disease"/>
            <person name="Wu L."/>
            <person name="Ma J."/>
        </authorList>
    </citation>
    <scope>NUCLEOTIDE SEQUENCE [LARGE SCALE GENOMIC DNA]</scope>
    <source>
        <strain evidence="3">KCTC 22558</strain>
    </source>
</reference>
<dbReference type="InterPro" id="IPR036249">
    <property type="entry name" value="Thioredoxin-like_sf"/>
</dbReference>
<protein>
    <submittedName>
        <fullName evidence="2">Thioredoxin</fullName>
    </submittedName>
</protein>
<organism evidence="2 3">
    <name type="scientific">Cognatilysobacter xinjiangensis</name>
    <dbReference type="NCBI Taxonomy" id="546892"/>
    <lineage>
        <taxon>Bacteria</taxon>
        <taxon>Pseudomonadati</taxon>
        <taxon>Pseudomonadota</taxon>
        <taxon>Gammaproteobacteria</taxon>
        <taxon>Lysobacterales</taxon>
        <taxon>Lysobacteraceae</taxon>
        <taxon>Cognatilysobacter</taxon>
    </lineage>
</organism>
<dbReference type="InterPro" id="IPR000866">
    <property type="entry name" value="AhpC/TSA"/>
</dbReference>
<accession>A0ABQ3C869</accession>